<keyword evidence="1" id="KW-0378">Hydrolase</keyword>
<dbReference type="EMBL" id="CAJVAS010000002">
    <property type="protein sequence ID" value="CAG7603590.1"/>
    <property type="molecule type" value="Genomic_DNA"/>
</dbReference>
<protein>
    <recommendedName>
        <fullName evidence="2">Mannosyl-glycoprotein endo-beta-N-acetylglucosamidase-like domain-containing protein</fullName>
    </recommendedName>
</protein>
<dbReference type="AlphaFoldDB" id="A0A916NM55"/>
<gene>
    <name evidence="3" type="ORF">PAESOLCIP111_00613</name>
</gene>
<comment type="caution">
    <text evidence="3">The sequence shown here is derived from an EMBL/GenBank/DDBJ whole genome shotgun (WGS) entry which is preliminary data.</text>
</comment>
<keyword evidence="4" id="KW-1185">Reference proteome</keyword>
<dbReference type="InterPro" id="IPR002901">
    <property type="entry name" value="MGlyc_endo_b_GlcNAc-like_dom"/>
</dbReference>
<organism evidence="3 4">
    <name type="scientific">Paenibacillus solanacearum</name>
    <dbReference type="NCBI Taxonomy" id="2048548"/>
    <lineage>
        <taxon>Bacteria</taxon>
        <taxon>Bacillati</taxon>
        <taxon>Bacillota</taxon>
        <taxon>Bacilli</taxon>
        <taxon>Bacillales</taxon>
        <taxon>Paenibacillaceae</taxon>
        <taxon>Paenibacillus</taxon>
    </lineage>
</organism>
<dbReference type="Proteomes" id="UP000693672">
    <property type="component" value="Unassembled WGS sequence"/>
</dbReference>
<feature type="domain" description="Mannosyl-glycoprotein endo-beta-N-acetylglucosamidase-like" evidence="2">
    <location>
        <begin position="3"/>
        <end position="146"/>
    </location>
</feature>
<evidence type="ECO:0000256" key="1">
    <source>
        <dbReference type="ARBA" id="ARBA00022801"/>
    </source>
</evidence>
<dbReference type="SMART" id="SM00047">
    <property type="entry name" value="LYZ2"/>
    <property type="match status" value="1"/>
</dbReference>
<evidence type="ECO:0000313" key="3">
    <source>
        <dbReference type="EMBL" id="CAG7603590.1"/>
    </source>
</evidence>
<evidence type="ECO:0000259" key="2">
    <source>
        <dbReference type="SMART" id="SM00047"/>
    </source>
</evidence>
<proteinExistence type="predicted"/>
<name>A0A916NM55_9BACL</name>
<dbReference type="Pfam" id="PF01832">
    <property type="entry name" value="Glucosaminidase"/>
    <property type="match status" value="1"/>
</dbReference>
<dbReference type="PANTHER" id="PTHR33308">
    <property type="entry name" value="PEPTIDOGLYCAN HYDROLASE FLGJ"/>
    <property type="match status" value="1"/>
</dbReference>
<sequence>MTPQEFIRTIAPVAVSEQQRTGVLASVKMAQAALETGWGTAAPGNNLFGIKGTGNDLVTQEYVNGRYITIRDGFRVYDSWEDSMRDHSDFLLQNGRYAAAGFFERSRALDYAGAAYALQSAGYATDPQYANKLISIIRTYRLEQYDTMEEEDFPMKFEHDWQWKMLGDALDGFYHKGLLSDYTWAEKAYQRQLTGAELAWLNTVIFARQSGIDV</sequence>
<evidence type="ECO:0000313" key="4">
    <source>
        <dbReference type="Proteomes" id="UP000693672"/>
    </source>
</evidence>
<dbReference type="PANTHER" id="PTHR33308:SF9">
    <property type="entry name" value="PEPTIDOGLYCAN HYDROLASE FLGJ"/>
    <property type="match status" value="1"/>
</dbReference>
<accession>A0A916NM55</accession>
<dbReference type="InterPro" id="IPR051056">
    <property type="entry name" value="Glycosyl_Hydrolase_73"/>
</dbReference>
<reference evidence="3" key="1">
    <citation type="submission" date="2021-06" db="EMBL/GenBank/DDBJ databases">
        <authorList>
            <person name="Criscuolo A."/>
        </authorList>
    </citation>
    <scope>NUCLEOTIDE SEQUENCE</scope>
    <source>
        <strain evidence="3">CIP111600</strain>
    </source>
</reference>
<dbReference type="GO" id="GO:0004040">
    <property type="term" value="F:amidase activity"/>
    <property type="evidence" value="ECO:0007669"/>
    <property type="project" value="InterPro"/>
</dbReference>
<dbReference type="RefSeq" id="WP_218090450.1">
    <property type="nucleotide sequence ID" value="NZ_CAJVAS010000002.1"/>
</dbReference>